<organism evidence="1">
    <name type="scientific">Cuerna arida</name>
    <dbReference type="NCBI Taxonomy" id="1464854"/>
    <lineage>
        <taxon>Eukaryota</taxon>
        <taxon>Metazoa</taxon>
        <taxon>Ecdysozoa</taxon>
        <taxon>Arthropoda</taxon>
        <taxon>Hexapoda</taxon>
        <taxon>Insecta</taxon>
        <taxon>Pterygota</taxon>
        <taxon>Neoptera</taxon>
        <taxon>Paraneoptera</taxon>
        <taxon>Hemiptera</taxon>
        <taxon>Auchenorrhyncha</taxon>
        <taxon>Membracoidea</taxon>
        <taxon>Cicadellidae</taxon>
        <taxon>Cicadellinae</taxon>
        <taxon>Proconiini</taxon>
        <taxon>Cuerna</taxon>
    </lineage>
</organism>
<accession>A0A1B6GGD3</accession>
<feature type="non-terminal residue" evidence="1">
    <location>
        <position position="1"/>
    </location>
</feature>
<sequence>LELEEKLRQSKLELGFDTDLEGWREFTYKVEKPEVKKRQDIVNKDLVGSAEDELTERQNEKIFPHNCQILGLCSLERNEELLKKFQKVSPSVFKDEISREYSLNNGNPEPAKRDICDCDVCTLAYLTGMGFPLHCENLVEKRRALNETNKYDKDREDRVKILDVKDQSRSIKVSVFNNEFSDLSYSSPSVTSGSYDGDCTNLKIKKMFEKNTRVCHGGTEINNKYLTYNEIPAFRNGSETDHPNIISNFPPHQKWNKSPDQSRRTTVLGNYSSKVNYRFASSSTTGASLSSSLSTILSYRRVRQIFQNFIEKNCSRKKVRKNINKFREMEELGLGEVKNNRWYPSGTKTVSIWNDINSNVRGCQAEFKKFPKVSSMPLK</sequence>
<dbReference type="AlphaFoldDB" id="A0A1B6GGD3"/>
<gene>
    <name evidence="1" type="ORF">g.26057</name>
</gene>
<reference evidence="1" key="1">
    <citation type="submission" date="2015-11" db="EMBL/GenBank/DDBJ databases">
        <title>De novo transcriptome assembly of four potential Pierce s Disease insect vectors from Arizona vineyards.</title>
        <authorList>
            <person name="Tassone E.E."/>
        </authorList>
    </citation>
    <scope>NUCLEOTIDE SEQUENCE</scope>
</reference>
<evidence type="ECO:0000313" key="1">
    <source>
        <dbReference type="EMBL" id="JAS61508.1"/>
    </source>
</evidence>
<dbReference type="EMBL" id="GECZ01008261">
    <property type="protein sequence ID" value="JAS61508.1"/>
    <property type="molecule type" value="Transcribed_RNA"/>
</dbReference>
<proteinExistence type="predicted"/>
<name>A0A1B6GGD3_9HEMI</name>
<protein>
    <submittedName>
        <fullName evidence="1">Uncharacterized protein</fullName>
    </submittedName>
</protein>